<sequence>MVSLAGGGEVLSLLMCHPHFTQVPRSCLAGYPKAAGYVSCCYIRMQLYVTPDPLSPILFVS</sequence>
<name>A0A8F5VIR3_METHU</name>
<reference evidence="1 2" key="1">
    <citation type="submission" date="2021-06" db="EMBL/GenBank/DDBJ databases">
        <title>Complete genome sequence of the secondary alcohol utilizing methanogen Methanospirillum hungatei strain GP1.</title>
        <authorList>
            <person name="Day L.A."/>
            <person name="Costa K.C."/>
        </authorList>
    </citation>
    <scope>NUCLEOTIDE SEQUENCE [LARGE SCALE GENOMIC DNA]</scope>
    <source>
        <strain evidence="1 2">GP1</strain>
    </source>
</reference>
<proteinExistence type="predicted"/>
<dbReference type="AlphaFoldDB" id="A0A8F5VIR3"/>
<evidence type="ECO:0000313" key="1">
    <source>
        <dbReference type="EMBL" id="QXO93737.1"/>
    </source>
</evidence>
<gene>
    <name evidence="1" type="ORF">KSK55_10265</name>
</gene>
<dbReference type="EMBL" id="CP077107">
    <property type="protein sequence ID" value="QXO93737.1"/>
    <property type="molecule type" value="Genomic_DNA"/>
</dbReference>
<dbReference type="Proteomes" id="UP000694228">
    <property type="component" value="Chromosome"/>
</dbReference>
<accession>A0A8F5VIR3</accession>
<protein>
    <submittedName>
        <fullName evidence="1">Uncharacterized protein</fullName>
    </submittedName>
</protein>
<evidence type="ECO:0000313" key="2">
    <source>
        <dbReference type="Proteomes" id="UP000694228"/>
    </source>
</evidence>
<organism evidence="1 2">
    <name type="scientific">Methanospirillum hungatei</name>
    <dbReference type="NCBI Taxonomy" id="2203"/>
    <lineage>
        <taxon>Archaea</taxon>
        <taxon>Methanobacteriati</taxon>
        <taxon>Methanobacteriota</taxon>
        <taxon>Stenosarchaea group</taxon>
        <taxon>Methanomicrobia</taxon>
        <taxon>Methanomicrobiales</taxon>
        <taxon>Methanospirillaceae</taxon>
        <taxon>Methanospirillum</taxon>
    </lineage>
</organism>